<organism evidence="1 2">
    <name type="scientific">Lasiosphaeria ovina</name>
    <dbReference type="NCBI Taxonomy" id="92902"/>
    <lineage>
        <taxon>Eukaryota</taxon>
        <taxon>Fungi</taxon>
        <taxon>Dikarya</taxon>
        <taxon>Ascomycota</taxon>
        <taxon>Pezizomycotina</taxon>
        <taxon>Sordariomycetes</taxon>
        <taxon>Sordariomycetidae</taxon>
        <taxon>Sordariales</taxon>
        <taxon>Lasiosphaeriaceae</taxon>
        <taxon>Lasiosphaeria</taxon>
    </lineage>
</organism>
<evidence type="ECO:0000313" key="2">
    <source>
        <dbReference type="Proteomes" id="UP001287356"/>
    </source>
</evidence>
<name>A0AAE0K2T1_9PEZI</name>
<proteinExistence type="predicted"/>
<evidence type="ECO:0000313" key="1">
    <source>
        <dbReference type="EMBL" id="KAK3369023.1"/>
    </source>
</evidence>
<comment type="caution">
    <text evidence="1">The sequence shown here is derived from an EMBL/GenBank/DDBJ whole genome shotgun (WGS) entry which is preliminary data.</text>
</comment>
<keyword evidence="2" id="KW-1185">Reference proteome</keyword>
<accession>A0AAE0K2T1</accession>
<dbReference type="EMBL" id="JAULSN010000006">
    <property type="protein sequence ID" value="KAK3369023.1"/>
    <property type="molecule type" value="Genomic_DNA"/>
</dbReference>
<reference evidence="1" key="1">
    <citation type="journal article" date="2023" name="Mol. Phylogenet. Evol.">
        <title>Genome-scale phylogeny and comparative genomics of the fungal order Sordariales.</title>
        <authorList>
            <person name="Hensen N."/>
            <person name="Bonometti L."/>
            <person name="Westerberg I."/>
            <person name="Brannstrom I.O."/>
            <person name="Guillou S."/>
            <person name="Cros-Aarteil S."/>
            <person name="Calhoun S."/>
            <person name="Haridas S."/>
            <person name="Kuo A."/>
            <person name="Mondo S."/>
            <person name="Pangilinan J."/>
            <person name="Riley R."/>
            <person name="LaButti K."/>
            <person name="Andreopoulos B."/>
            <person name="Lipzen A."/>
            <person name="Chen C."/>
            <person name="Yan M."/>
            <person name="Daum C."/>
            <person name="Ng V."/>
            <person name="Clum A."/>
            <person name="Steindorff A."/>
            <person name="Ohm R.A."/>
            <person name="Martin F."/>
            <person name="Silar P."/>
            <person name="Natvig D.O."/>
            <person name="Lalanne C."/>
            <person name="Gautier V."/>
            <person name="Ament-Velasquez S.L."/>
            <person name="Kruys A."/>
            <person name="Hutchinson M.I."/>
            <person name="Powell A.J."/>
            <person name="Barry K."/>
            <person name="Miller A.N."/>
            <person name="Grigoriev I.V."/>
            <person name="Debuchy R."/>
            <person name="Gladieux P."/>
            <person name="Hiltunen Thoren M."/>
            <person name="Johannesson H."/>
        </authorList>
    </citation>
    <scope>NUCLEOTIDE SEQUENCE</scope>
    <source>
        <strain evidence="1">CBS 958.72</strain>
    </source>
</reference>
<gene>
    <name evidence="1" type="ORF">B0T24DRAFT_349325</name>
</gene>
<dbReference type="AlphaFoldDB" id="A0AAE0K2T1"/>
<protein>
    <submittedName>
        <fullName evidence="1">Uncharacterized protein</fullName>
    </submittedName>
</protein>
<dbReference type="Proteomes" id="UP001287356">
    <property type="component" value="Unassembled WGS sequence"/>
</dbReference>
<sequence>MRCLCRCSTPLILLDERKGAPRSLCSGVGCLCLPLTSVVETDAGWVEMAGSATAVSRGICGDLWVVAGVLQIVLPGPKLVAEASSPPFSKVPGTLVSSPCSAAWAYACRIGAKITSNLYRLPCSPLPSHYSDIIAWVSAFGVVLGATVRAANHP</sequence>
<reference evidence="1" key="2">
    <citation type="submission" date="2023-06" db="EMBL/GenBank/DDBJ databases">
        <authorList>
            <consortium name="Lawrence Berkeley National Laboratory"/>
            <person name="Haridas S."/>
            <person name="Hensen N."/>
            <person name="Bonometti L."/>
            <person name="Westerberg I."/>
            <person name="Brannstrom I.O."/>
            <person name="Guillou S."/>
            <person name="Cros-Aarteil S."/>
            <person name="Calhoun S."/>
            <person name="Kuo A."/>
            <person name="Mondo S."/>
            <person name="Pangilinan J."/>
            <person name="Riley R."/>
            <person name="Labutti K."/>
            <person name="Andreopoulos B."/>
            <person name="Lipzen A."/>
            <person name="Chen C."/>
            <person name="Yanf M."/>
            <person name="Daum C."/>
            <person name="Ng V."/>
            <person name="Clum A."/>
            <person name="Steindorff A."/>
            <person name="Ohm R."/>
            <person name="Martin F."/>
            <person name="Silar P."/>
            <person name="Natvig D."/>
            <person name="Lalanne C."/>
            <person name="Gautier V."/>
            <person name="Ament-Velasquez S.L."/>
            <person name="Kruys A."/>
            <person name="Hutchinson M.I."/>
            <person name="Powell A.J."/>
            <person name="Barry K."/>
            <person name="Miller A.N."/>
            <person name="Grigoriev I.V."/>
            <person name="Debuchy R."/>
            <person name="Gladieux P."/>
            <person name="Thoren M.H."/>
            <person name="Johannesson H."/>
        </authorList>
    </citation>
    <scope>NUCLEOTIDE SEQUENCE</scope>
    <source>
        <strain evidence="1">CBS 958.72</strain>
    </source>
</reference>